<comment type="caution">
    <text evidence="6">The sequence shown here is derived from an EMBL/GenBank/DDBJ whole genome shotgun (WGS) entry which is preliminary data.</text>
</comment>
<dbReference type="SUPFAM" id="SSF46689">
    <property type="entry name" value="Homeodomain-like"/>
    <property type="match status" value="1"/>
</dbReference>
<dbReference type="SUPFAM" id="SSF48498">
    <property type="entry name" value="Tetracyclin repressor-like, C-terminal domain"/>
    <property type="match status" value="1"/>
</dbReference>
<accession>A0AA42LS25</accession>
<dbReference type="AlphaFoldDB" id="A0AA42LS25"/>
<keyword evidence="3" id="KW-0804">Transcription</keyword>
<evidence type="ECO:0000313" key="6">
    <source>
        <dbReference type="EMBL" id="MDH0738467.1"/>
    </source>
</evidence>
<dbReference type="InterPro" id="IPR036271">
    <property type="entry name" value="Tet_transcr_reg_TetR-rel_C_sf"/>
</dbReference>
<dbReference type="InterPro" id="IPR001647">
    <property type="entry name" value="HTH_TetR"/>
</dbReference>
<evidence type="ECO:0000256" key="3">
    <source>
        <dbReference type="ARBA" id="ARBA00023163"/>
    </source>
</evidence>
<evidence type="ECO:0000256" key="1">
    <source>
        <dbReference type="ARBA" id="ARBA00023015"/>
    </source>
</evidence>
<keyword evidence="2 4" id="KW-0238">DNA-binding</keyword>
<dbReference type="PRINTS" id="PR00455">
    <property type="entry name" value="HTHTETR"/>
</dbReference>
<feature type="domain" description="HTH tetR-type" evidence="5">
    <location>
        <begin position="1"/>
        <end position="61"/>
    </location>
</feature>
<dbReference type="PROSITE" id="PS50977">
    <property type="entry name" value="HTH_TETR_2"/>
    <property type="match status" value="1"/>
</dbReference>
<keyword evidence="1" id="KW-0805">Transcription regulation</keyword>
<gene>
    <name evidence="6" type="ORF">N5D93_21785</name>
</gene>
<dbReference type="PANTHER" id="PTHR47506:SF6">
    <property type="entry name" value="HTH-TYPE TRANSCRIPTIONAL REPRESSOR NEMR"/>
    <property type="match status" value="1"/>
</dbReference>
<dbReference type="InterPro" id="IPR009057">
    <property type="entry name" value="Homeodomain-like_sf"/>
</dbReference>
<dbReference type="RefSeq" id="WP_279996514.1">
    <property type="nucleotide sequence ID" value="NZ_JAOCDZ010000017.1"/>
</dbReference>
<evidence type="ECO:0000256" key="2">
    <source>
        <dbReference type="ARBA" id="ARBA00023125"/>
    </source>
</evidence>
<dbReference type="Gene3D" id="1.10.357.10">
    <property type="entry name" value="Tetracycline Repressor, domain 2"/>
    <property type="match status" value="1"/>
</dbReference>
<dbReference type="Pfam" id="PF00440">
    <property type="entry name" value="TetR_N"/>
    <property type="match status" value="1"/>
</dbReference>
<proteinExistence type="predicted"/>
<feature type="DNA-binding region" description="H-T-H motif" evidence="4">
    <location>
        <begin position="24"/>
        <end position="43"/>
    </location>
</feature>
<name>A0AA42LS25_9BURK</name>
<reference evidence="6" key="1">
    <citation type="submission" date="2022-09" db="EMBL/GenBank/DDBJ databases">
        <title>Intensive care unit water sources are persistently colonized with multi-drug resistant bacteria and are the site of extensive horizontal gene transfer of antibiotic resistance genes.</title>
        <authorList>
            <person name="Diorio-Toth L."/>
        </authorList>
    </citation>
    <scope>NUCLEOTIDE SEQUENCE</scope>
    <source>
        <strain evidence="6">GD03843</strain>
    </source>
</reference>
<evidence type="ECO:0000256" key="4">
    <source>
        <dbReference type="PROSITE-ProRule" id="PRU00335"/>
    </source>
</evidence>
<organism evidence="6 7">
    <name type="scientific">Achromobacter spanius</name>
    <dbReference type="NCBI Taxonomy" id="217203"/>
    <lineage>
        <taxon>Bacteria</taxon>
        <taxon>Pseudomonadati</taxon>
        <taxon>Pseudomonadota</taxon>
        <taxon>Betaproteobacteria</taxon>
        <taxon>Burkholderiales</taxon>
        <taxon>Alcaligenaceae</taxon>
        <taxon>Achromobacter</taxon>
    </lineage>
</organism>
<dbReference type="Proteomes" id="UP001161094">
    <property type="component" value="Unassembled WGS sequence"/>
</dbReference>
<dbReference type="PANTHER" id="PTHR47506">
    <property type="entry name" value="TRANSCRIPTIONAL REGULATORY PROTEIN"/>
    <property type="match status" value="1"/>
</dbReference>
<sequence>MDTKTQLISTAEQLFNRHGFTATGMDQLTQGAGMSSRTLYKHVGSKTALIAAVLTERDKRFFAQIQAASSVDAIFKALENWMKTEDNLGCLFLRAYAETGGDTPEIADAVSAHKAAFWQKIRDVVSAEIGGRSDPVLAEQILVLFEGATAAAIYRGAKSVKAARLAAIALVERARP</sequence>
<dbReference type="EMBL" id="JAOCDZ010000017">
    <property type="protein sequence ID" value="MDH0738467.1"/>
    <property type="molecule type" value="Genomic_DNA"/>
</dbReference>
<evidence type="ECO:0000313" key="7">
    <source>
        <dbReference type="Proteomes" id="UP001161094"/>
    </source>
</evidence>
<dbReference type="GO" id="GO:0003677">
    <property type="term" value="F:DNA binding"/>
    <property type="evidence" value="ECO:0007669"/>
    <property type="project" value="UniProtKB-UniRule"/>
</dbReference>
<evidence type="ECO:0000259" key="5">
    <source>
        <dbReference type="PROSITE" id="PS50977"/>
    </source>
</evidence>
<protein>
    <submittedName>
        <fullName evidence="6">TetR/AcrR family transcriptional regulator</fullName>
    </submittedName>
</protein>